<protein>
    <recommendedName>
        <fullName evidence="2">RGS domain-containing protein</fullName>
    </recommendedName>
</protein>
<reference evidence="3 4" key="1">
    <citation type="submission" date="2020-06" db="EMBL/GenBank/DDBJ databases">
        <authorList>
            <person name="Li R."/>
            <person name="Bekaert M."/>
        </authorList>
    </citation>
    <scope>NUCLEOTIDE SEQUENCE [LARGE SCALE GENOMIC DNA]</scope>
    <source>
        <strain evidence="4">wild</strain>
    </source>
</reference>
<dbReference type="InterPro" id="IPR053282">
    <property type="entry name" value="RGS_domain-containing"/>
</dbReference>
<dbReference type="PANTHER" id="PTHR47079:SF1">
    <property type="entry name" value="REGULATOR OF G-PROTEIN SIGNALING PROTEIN-LIKE"/>
    <property type="match status" value="1"/>
</dbReference>
<dbReference type="PANTHER" id="PTHR47079">
    <property type="entry name" value="REGULATOR OF G-PROTEIN SIGNALING PROTEIN-LIKE"/>
    <property type="match status" value="1"/>
</dbReference>
<dbReference type="PROSITE" id="PS50132">
    <property type="entry name" value="RGS"/>
    <property type="match status" value="2"/>
</dbReference>
<gene>
    <name evidence="3" type="ORF">MCOR_30886</name>
</gene>
<dbReference type="AlphaFoldDB" id="A0A6J8CIM9"/>
<dbReference type="Pfam" id="PF00615">
    <property type="entry name" value="RGS"/>
    <property type="match status" value="2"/>
</dbReference>
<accession>A0A6J8CIM9</accession>
<dbReference type="Proteomes" id="UP000507470">
    <property type="component" value="Unassembled WGS sequence"/>
</dbReference>
<feature type="domain" description="RGS" evidence="2">
    <location>
        <begin position="757"/>
        <end position="867"/>
    </location>
</feature>
<dbReference type="InterPro" id="IPR036305">
    <property type="entry name" value="RGS_sf"/>
</dbReference>
<feature type="compositionally biased region" description="Low complexity" evidence="1">
    <location>
        <begin position="1093"/>
        <end position="1115"/>
    </location>
</feature>
<evidence type="ECO:0000313" key="3">
    <source>
        <dbReference type="EMBL" id="CAC5396313.1"/>
    </source>
</evidence>
<dbReference type="SUPFAM" id="SSF48097">
    <property type="entry name" value="Regulator of G-protein signaling, RGS"/>
    <property type="match status" value="2"/>
</dbReference>
<dbReference type="InterPro" id="IPR016137">
    <property type="entry name" value="RGS"/>
</dbReference>
<feature type="compositionally biased region" description="Basic and acidic residues" evidence="1">
    <location>
        <begin position="1134"/>
        <end position="1146"/>
    </location>
</feature>
<dbReference type="SMART" id="SM00315">
    <property type="entry name" value="RGS"/>
    <property type="match status" value="2"/>
</dbReference>
<feature type="domain" description="RGS" evidence="2">
    <location>
        <begin position="123"/>
        <end position="184"/>
    </location>
</feature>
<dbReference type="InterPro" id="IPR044926">
    <property type="entry name" value="RGS_subdomain_2"/>
</dbReference>
<feature type="region of interest" description="Disordered" evidence="1">
    <location>
        <begin position="1085"/>
        <end position="1148"/>
    </location>
</feature>
<keyword evidence="4" id="KW-1185">Reference proteome</keyword>
<dbReference type="Gene3D" id="1.10.167.10">
    <property type="entry name" value="Regulator of G-protein Signalling 4, domain 2"/>
    <property type="match status" value="2"/>
</dbReference>
<evidence type="ECO:0000259" key="2">
    <source>
        <dbReference type="PROSITE" id="PS50132"/>
    </source>
</evidence>
<feature type="compositionally biased region" description="Polar residues" evidence="1">
    <location>
        <begin position="1116"/>
        <end position="1133"/>
    </location>
</feature>
<dbReference type="OrthoDB" id="10013157at2759"/>
<name>A0A6J8CIM9_MYTCO</name>
<dbReference type="EMBL" id="CACVKT020005608">
    <property type="protein sequence ID" value="CAC5396313.1"/>
    <property type="molecule type" value="Genomic_DNA"/>
</dbReference>
<evidence type="ECO:0000313" key="4">
    <source>
        <dbReference type="Proteomes" id="UP000507470"/>
    </source>
</evidence>
<organism evidence="3 4">
    <name type="scientific">Mytilus coruscus</name>
    <name type="common">Sea mussel</name>
    <dbReference type="NCBI Taxonomy" id="42192"/>
    <lineage>
        <taxon>Eukaryota</taxon>
        <taxon>Metazoa</taxon>
        <taxon>Spiralia</taxon>
        <taxon>Lophotrochozoa</taxon>
        <taxon>Mollusca</taxon>
        <taxon>Bivalvia</taxon>
        <taxon>Autobranchia</taxon>
        <taxon>Pteriomorphia</taxon>
        <taxon>Mytilida</taxon>
        <taxon>Mytiloidea</taxon>
        <taxon>Mytilidae</taxon>
        <taxon>Mytilinae</taxon>
        <taxon>Mytilus</taxon>
    </lineage>
</organism>
<evidence type="ECO:0000256" key="1">
    <source>
        <dbReference type="SAM" id="MobiDB-lite"/>
    </source>
</evidence>
<sequence>MFVVFINQYFEDTISEEDFALLLEDRAFVDYINLYQSLPIFGQHVIYNFIEKEFSYEPPIRKERNYIDRREVIRWLRTQRYPGFLKSYLFREYVFSSRLRDTEQNLQIKESDDSEDRTTFTRNLLGNAVGMQLFREFLIGTAGEKCYRCWLDLERIRHMQNGDERRKLMLYIRNMYLADGAPDELDSAGKYTVFEGKLNFDFIPETHIQKELIQTFGRGNVIYRVNSDEAFRDLQNLIISAMKVYWVPRYILHLMKTAPKQCLAVLQRETPHDRMAIEKQRQMKCRFMFPKVYESTDNTKSELTPTKVIESNVAGEMTIVQETPKFERSDTKTTITESCLSNTLTSTLSVESCFNTEEPTKEQEEVIKHSNFLTIAGGGELEKRYRSPQLTASLDFGSADPRDLTSSLKIMSDQTETPPFTFIGSLPKIPPSLSTYISGTKRINTGRKAKSKVMIALAAEKLAGNPLQAYLYQSGKTRDIRLLEFWTDLRQYLDAEDSHRDEFGHLIKRKLAHTIFNQYLAAGRDNVLPEAMKMTVFTSITREDDASLLCFVQDFATESLKDTVKQFMTAERKAFRRAVRRDHHLLGKISEFQEDMDKYQQSQSQGITPDVIANDSRAKSAHVSDNRLPSRASESSIPMSLTDEHIMKAFEFTVILAEYGRLGIFSYQTPVISNIVDVLYSDYGSLYIHKIPTTRHPLLSQLTNKPKIDIANIKVSRQVFLDGPGFRGRADNDKPRGIRRALRREALVIERPAKPRTFAEVLHSQLHYDFFKRFMMGEKMLHPLAFWKSIEELRDMPAGRRRKIRIRNILRRNFSKKAKHGAFLDCNDDIMKQIPFMKKVPISVLECAQASVYRSMEKKWYSKYLETYPPDPGEEAPEIHSLGAEDLERIEEKPKKKKKQKTVSFSLVLWQKFVSTIMGFLKSIREEDEIKLLHLFLKKQIKKALIRQLKQYQALFKDEADKATINPSNAKFEARILLKNRLVILDKLPSDLRFFGEVTKCQKKWLKHYTASELIGLIEKQNKMREKPTTPHKCTEVPDFLRLRESQMKIATKFMPGDEQFIINFSLLGGCKKFIPVPKIQAQNDKDRRASVMGRRTSMMGRRTSLLGRRTSLSMKQSSKSIRGSETIISDTSPTKDKEKEKEKSVSKSISMLMQKMHALAEEGSPGSKSPGSDKANFVDEIIEKSANTPSRLRKMNDLVSAAVQDEIDGAIFGDDNE</sequence>
<proteinExistence type="predicted"/>